<evidence type="ECO:0000259" key="2">
    <source>
        <dbReference type="Pfam" id="PF10056"/>
    </source>
</evidence>
<dbReference type="InterPro" id="IPR018744">
    <property type="entry name" value="DUF2293"/>
</dbReference>
<feature type="region of interest" description="Disordered" evidence="1">
    <location>
        <begin position="695"/>
        <end position="724"/>
    </location>
</feature>
<feature type="region of interest" description="Disordered" evidence="1">
    <location>
        <begin position="800"/>
        <end position="855"/>
    </location>
</feature>
<feature type="domain" description="DUF2293" evidence="2">
    <location>
        <begin position="126"/>
        <end position="209"/>
    </location>
</feature>
<reference evidence="3 4" key="1">
    <citation type="journal article" date="2016" name="BMC Genomics">
        <title>Comparative genomic and transcriptomic analyses of the Fuzhuan brick tea-fermentation fungus Aspergillus cristatus.</title>
        <authorList>
            <person name="Ge Y."/>
            <person name="Wang Y."/>
            <person name="Liu Y."/>
            <person name="Tan Y."/>
            <person name="Ren X."/>
            <person name="Zhang X."/>
            <person name="Hyde K.D."/>
            <person name="Liu Y."/>
            <person name="Liu Z."/>
        </authorList>
    </citation>
    <scope>NUCLEOTIDE SEQUENCE [LARGE SCALE GENOMIC DNA]</scope>
    <source>
        <strain evidence="3 4">GZAAS20.1005</strain>
    </source>
</reference>
<comment type="caution">
    <text evidence="3">The sequence shown here is derived from an EMBL/GenBank/DDBJ whole genome shotgun (WGS) entry which is preliminary data.</text>
</comment>
<accession>A0A1E3BL78</accession>
<evidence type="ECO:0000256" key="1">
    <source>
        <dbReference type="SAM" id="MobiDB-lite"/>
    </source>
</evidence>
<dbReference type="PANTHER" id="PTHR38113:SF1">
    <property type="entry name" value="DUF2293 DOMAIN-CONTAINING PROTEIN"/>
    <property type="match status" value="1"/>
</dbReference>
<dbReference type="PANTHER" id="PTHR38113">
    <property type="match status" value="1"/>
</dbReference>
<evidence type="ECO:0000313" key="4">
    <source>
        <dbReference type="Proteomes" id="UP000094569"/>
    </source>
</evidence>
<feature type="compositionally biased region" description="Basic and acidic residues" evidence="1">
    <location>
        <begin position="702"/>
        <end position="714"/>
    </location>
</feature>
<protein>
    <recommendedName>
        <fullName evidence="2">DUF2293 domain-containing protein</fullName>
    </recommendedName>
</protein>
<dbReference type="VEuPathDB" id="FungiDB:SI65_02549"/>
<feature type="region of interest" description="Disordered" evidence="1">
    <location>
        <begin position="485"/>
        <end position="557"/>
    </location>
</feature>
<proteinExistence type="predicted"/>
<keyword evidence="4" id="KW-1185">Reference proteome</keyword>
<gene>
    <name evidence="3" type="ORF">SI65_02549</name>
</gene>
<dbReference type="EMBL" id="JXNT01000002">
    <property type="protein sequence ID" value="ODM21705.1"/>
    <property type="molecule type" value="Genomic_DNA"/>
</dbReference>
<sequence length="887" mass="100189">MESITQEKKKLRSVISFETKAPPGYTFISAGNPQVTNACKELCRKDGLKIYAVTTTPHMRTHNLSQHVHRIGFHFPSAVVATVCMNLGLSLTAAGRVVPVHGVGGHIRSDSQELSQIEINTEARDALRDLFPNIPDNDLNQIIKTAFQKGQQKVGTALELPLARRAQLAVVAHIRHVYTDYDRLLKMTSFHEARSLVEESTLAKLVAWRGDDENGKTVLEDVFREVIVISDDDDSESDEDENGPPSTKRDHSVEYVSSRARAVELPTKQIDFADPASRGPVRELSEDEAPSGFRVIPQVPKRNKVDRRGFSRYQAWDRAINRYRNFANATDTRLYGSSTDQQRSYSLQQPPHGVEVGTGSMDQPISFVYTAVPPIHHVSAEIMPALPSIRRIYENLPQKETCRNILTSHVPYKVHPSLEHPSQGNPDVAQPSDIVPLRRAPVLRDGHAPFRQFDLTDVPILNNPQGFHDGNKFRVGHQPRLLASSHTRNADAQDRVLPSIENPSSPRRPVSGRLDGLREGIPRGLPIRSVTPQRLPRENDLHNTSGDNSNDQQFPKRRRTAYYEPVNGNSRSGIAPGVVESVVSNVLKDTPTGPRYAPYEVAPENHSSREDLHLHRNFITPTGISTTRCWPQHRGSPVHANPSFELRRVDGQRVYPAHSHSVEVSKGLYAIPSTPAHAVAVDDSYRRPVQISFDPKAPPVYHGDHEYSRSRPLEDSQLQAPTWRDRDDERFTDVSNRRHLYADDFVRPVGPYEPEPLEYTMQRPRVAETSHPSRVWIYDGEHRDGHINTRAPVTYRDHRPLDHRAAPSHGYATFEDPHRPLGSDRVLGSSSQKQRYEESWNSARPVHSHSQYTPHAQIWERPTYVRRVERPEPPHPISDNRPIVIVD</sequence>
<dbReference type="Proteomes" id="UP000094569">
    <property type="component" value="Unassembled WGS sequence"/>
</dbReference>
<dbReference type="Pfam" id="PF10056">
    <property type="entry name" value="DUF2293"/>
    <property type="match status" value="1"/>
</dbReference>
<dbReference type="OrthoDB" id="5288828at2759"/>
<evidence type="ECO:0000313" key="3">
    <source>
        <dbReference type="EMBL" id="ODM21705.1"/>
    </source>
</evidence>
<feature type="region of interest" description="Disordered" evidence="1">
    <location>
        <begin position="267"/>
        <end position="290"/>
    </location>
</feature>
<feature type="compositionally biased region" description="Acidic residues" evidence="1">
    <location>
        <begin position="232"/>
        <end position="242"/>
    </location>
</feature>
<feature type="region of interest" description="Disordered" evidence="1">
    <location>
        <begin position="232"/>
        <end position="253"/>
    </location>
</feature>
<feature type="compositionally biased region" description="Polar residues" evidence="1">
    <location>
        <begin position="542"/>
        <end position="553"/>
    </location>
</feature>
<name>A0A1E3BL78_ASPCR</name>
<organism evidence="3 4">
    <name type="scientific">Aspergillus cristatus</name>
    <name type="common">Chinese Fuzhuan brick tea-fermentation fungus</name>
    <name type="synonym">Eurotium cristatum</name>
    <dbReference type="NCBI Taxonomy" id="573508"/>
    <lineage>
        <taxon>Eukaryota</taxon>
        <taxon>Fungi</taxon>
        <taxon>Dikarya</taxon>
        <taxon>Ascomycota</taxon>
        <taxon>Pezizomycotina</taxon>
        <taxon>Eurotiomycetes</taxon>
        <taxon>Eurotiomycetidae</taxon>
        <taxon>Eurotiales</taxon>
        <taxon>Aspergillaceae</taxon>
        <taxon>Aspergillus</taxon>
        <taxon>Aspergillus subgen. Aspergillus</taxon>
    </lineage>
</organism>
<dbReference type="AlphaFoldDB" id="A0A1E3BL78"/>